<feature type="compositionally biased region" description="Low complexity" evidence="1">
    <location>
        <begin position="442"/>
        <end position="456"/>
    </location>
</feature>
<dbReference type="PROSITE" id="PS50105">
    <property type="entry name" value="SAM_DOMAIN"/>
    <property type="match status" value="1"/>
</dbReference>
<dbReference type="InterPro" id="IPR013761">
    <property type="entry name" value="SAM/pointed_sf"/>
</dbReference>
<dbReference type="Pfam" id="PF07647">
    <property type="entry name" value="SAM_2"/>
    <property type="match status" value="1"/>
</dbReference>
<comment type="caution">
    <text evidence="3">The sequence shown here is derived from an EMBL/GenBank/DDBJ whole genome shotgun (WGS) entry which is preliminary data.</text>
</comment>
<keyword evidence="4" id="KW-1185">Reference proteome</keyword>
<feature type="compositionally biased region" description="Polar residues" evidence="1">
    <location>
        <begin position="510"/>
        <end position="521"/>
    </location>
</feature>
<dbReference type="STRING" id="246404.A0A507F681"/>
<feature type="region of interest" description="Disordered" evidence="1">
    <location>
        <begin position="487"/>
        <end position="521"/>
    </location>
</feature>
<reference evidence="3 4" key="1">
    <citation type="journal article" date="2019" name="Sci. Rep.">
        <title>Comparative genomics of chytrid fungi reveal insights into the obligate biotrophic and pathogenic lifestyle of Synchytrium endobioticum.</title>
        <authorList>
            <person name="van de Vossenberg B.T.L.H."/>
            <person name="Warris S."/>
            <person name="Nguyen H.D.T."/>
            <person name="van Gent-Pelzer M.P.E."/>
            <person name="Joly D.L."/>
            <person name="van de Geest H.C."/>
            <person name="Bonants P.J.M."/>
            <person name="Smith D.S."/>
            <person name="Levesque C.A."/>
            <person name="van der Lee T.A.J."/>
        </authorList>
    </citation>
    <scope>NUCLEOTIDE SEQUENCE [LARGE SCALE GENOMIC DNA]</scope>
    <source>
        <strain evidence="3 4">CBS 675.73</strain>
    </source>
</reference>
<dbReference type="InterPro" id="IPR011021">
    <property type="entry name" value="Arrestin-like_N"/>
</dbReference>
<evidence type="ECO:0000259" key="2">
    <source>
        <dbReference type="PROSITE" id="PS50105"/>
    </source>
</evidence>
<accession>A0A507F681</accession>
<dbReference type="PANTHER" id="PTHR11188:SF17">
    <property type="entry name" value="FI21816P1"/>
    <property type="match status" value="1"/>
</dbReference>
<protein>
    <recommendedName>
        <fullName evidence="2">SAM domain-containing protein</fullName>
    </recommendedName>
</protein>
<sequence length="727" mass="76339">MPNSARSRDAGVPQPLVQLVGLGANASPSSAQTGERGSIVVAAGWGSSDATLDVALILNANDSSGTAKPSPFGLGQSRRIRNVRIVAQLRGVCRTRWDAAGRLVDAAQSTAKVVATDAQFLDVTRNVFDSKDAVNPDPLTGKFSFPFRITLPPVQMPPSFTSPGGSISYSLKCTLIYQEGLNLLRSGLEVDSPVHVYIPSLSQNRLLSNPGALSHQSDPALSATRVSYALSLSRRVVRVGDSLEADVAVTGCPQNVSISSLTASLHQTITYLSLGSPSTNAAGKGVQAKLHRSISATSETFDPPIDIVSGTSAPLLRRFYLSVDPQHADGCFESPLISIQTTVRLEITCARNADAANVSVDIPVLIVPLTAEQSLTSAKINLQRNGAMFPAATQQHNLNANQFTNTSSPAPTSATATATAQSSIRQHPLSTTQILVSSSSTYSSTSSTAASPATQTLIPSSNHMSSPPITPGDATISMKAAEHAFFSQESQPHQYPPQDGSHNVHLHSPGSLSNHDGTAMNTTDSIHMNSGALKTLPYGATMSRTSTDPGSVSRSRSTSLSFASSVSGLAGAFSGENASNAHRSTGIDAQRMADMENRQRDERAQEGGSVIGNVMSSGASLSNVSFMGDSILGYYSGGGNGGDGASFLSRDGRGVPGLDWGVEKVAEWVKRLGASNETAALFVEQQVDGTVLMMLSTEDLTRELKVTTLGLRHKIVATIERMRALYM</sequence>
<dbReference type="InterPro" id="IPR050357">
    <property type="entry name" value="Arrestin_domain-protein"/>
</dbReference>
<dbReference type="InterPro" id="IPR014752">
    <property type="entry name" value="Arrestin-like_C"/>
</dbReference>
<evidence type="ECO:0000313" key="3">
    <source>
        <dbReference type="EMBL" id="TPX71622.1"/>
    </source>
</evidence>
<dbReference type="EMBL" id="QEAP01000246">
    <property type="protein sequence ID" value="TPX71622.1"/>
    <property type="molecule type" value="Genomic_DNA"/>
</dbReference>
<dbReference type="OrthoDB" id="422827at2759"/>
<feature type="compositionally biased region" description="Polar residues" evidence="1">
    <location>
        <begin position="457"/>
        <end position="467"/>
    </location>
</feature>
<dbReference type="Proteomes" id="UP000320333">
    <property type="component" value="Unassembled WGS sequence"/>
</dbReference>
<dbReference type="GO" id="GO:0015031">
    <property type="term" value="P:protein transport"/>
    <property type="evidence" value="ECO:0007669"/>
    <property type="project" value="TreeGrafter"/>
</dbReference>
<dbReference type="SUPFAM" id="SSF47769">
    <property type="entry name" value="SAM/Pointed domain"/>
    <property type="match status" value="1"/>
</dbReference>
<evidence type="ECO:0000256" key="1">
    <source>
        <dbReference type="SAM" id="MobiDB-lite"/>
    </source>
</evidence>
<feature type="region of interest" description="Disordered" evidence="1">
    <location>
        <begin position="442"/>
        <end position="474"/>
    </location>
</feature>
<dbReference type="GO" id="GO:0005737">
    <property type="term" value="C:cytoplasm"/>
    <property type="evidence" value="ECO:0007669"/>
    <property type="project" value="TreeGrafter"/>
</dbReference>
<evidence type="ECO:0000313" key="4">
    <source>
        <dbReference type="Proteomes" id="UP000320333"/>
    </source>
</evidence>
<dbReference type="InterPro" id="IPR001660">
    <property type="entry name" value="SAM"/>
</dbReference>
<dbReference type="Gene3D" id="2.60.40.640">
    <property type="match status" value="1"/>
</dbReference>
<feature type="compositionally biased region" description="Low complexity" evidence="1">
    <location>
        <begin position="406"/>
        <end position="423"/>
    </location>
</feature>
<dbReference type="AlphaFoldDB" id="A0A507F681"/>
<proteinExistence type="predicted"/>
<feature type="domain" description="SAM" evidence="2">
    <location>
        <begin position="660"/>
        <end position="725"/>
    </location>
</feature>
<dbReference type="PANTHER" id="PTHR11188">
    <property type="entry name" value="ARRESTIN DOMAIN CONTAINING PROTEIN"/>
    <property type="match status" value="1"/>
</dbReference>
<organism evidence="3 4">
    <name type="scientific">Chytriomyces confervae</name>
    <dbReference type="NCBI Taxonomy" id="246404"/>
    <lineage>
        <taxon>Eukaryota</taxon>
        <taxon>Fungi</taxon>
        <taxon>Fungi incertae sedis</taxon>
        <taxon>Chytridiomycota</taxon>
        <taxon>Chytridiomycota incertae sedis</taxon>
        <taxon>Chytridiomycetes</taxon>
        <taxon>Chytridiales</taxon>
        <taxon>Chytriomycetaceae</taxon>
        <taxon>Chytriomyces</taxon>
    </lineage>
</organism>
<gene>
    <name evidence="3" type="ORF">CcCBS67573_g06114</name>
</gene>
<feature type="region of interest" description="Disordered" evidence="1">
    <location>
        <begin position="401"/>
        <end position="428"/>
    </location>
</feature>
<dbReference type="Pfam" id="PF00339">
    <property type="entry name" value="Arrestin_N"/>
    <property type="match status" value="1"/>
</dbReference>
<dbReference type="SMART" id="SM00454">
    <property type="entry name" value="SAM"/>
    <property type="match status" value="1"/>
</dbReference>
<name>A0A507F681_9FUNG</name>
<dbReference type="Gene3D" id="1.10.150.50">
    <property type="entry name" value="Transcription Factor, Ets-1"/>
    <property type="match status" value="1"/>
</dbReference>